<gene>
    <name evidence="1" type="ORF">L3Q82_026787</name>
</gene>
<keyword evidence="2" id="KW-1185">Reference proteome</keyword>
<dbReference type="Proteomes" id="UP000831701">
    <property type="component" value="Chromosome 9"/>
</dbReference>
<accession>A0ACB8WJN0</accession>
<evidence type="ECO:0000313" key="2">
    <source>
        <dbReference type="Proteomes" id="UP000831701"/>
    </source>
</evidence>
<name>A0ACB8WJN0_9TELE</name>
<dbReference type="EMBL" id="CM041539">
    <property type="protein sequence ID" value="KAI3367964.1"/>
    <property type="molecule type" value="Genomic_DNA"/>
</dbReference>
<proteinExistence type="predicted"/>
<protein>
    <submittedName>
        <fullName evidence="1">Uncharacterized protein</fullName>
    </submittedName>
</protein>
<comment type="caution">
    <text evidence="1">The sequence shown here is derived from an EMBL/GenBank/DDBJ whole genome shotgun (WGS) entry which is preliminary data.</text>
</comment>
<reference evidence="1" key="1">
    <citation type="submission" date="2022-04" db="EMBL/GenBank/DDBJ databases">
        <title>Jade perch genome.</title>
        <authorList>
            <person name="Chao B."/>
        </authorList>
    </citation>
    <scope>NUCLEOTIDE SEQUENCE</scope>
    <source>
        <strain evidence="1">CB-2022</strain>
    </source>
</reference>
<organism evidence="1 2">
    <name type="scientific">Scortum barcoo</name>
    <name type="common">barcoo grunter</name>
    <dbReference type="NCBI Taxonomy" id="214431"/>
    <lineage>
        <taxon>Eukaryota</taxon>
        <taxon>Metazoa</taxon>
        <taxon>Chordata</taxon>
        <taxon>Craniata</taxon>
        <taxon>Vertebrata</taxon>
        <taxon>Euteleostomi</taxon>
        <taxon>Actinopterygii</taxon>
        <taxon>Neopterygii</taxon>
        <taxon>Teleostei</taxon>
        <taxon>Neoteleostei</taxon>
        <taxon>Acanthomorphata</taxon>
        <taxon>Eupercaria</taxon>
        <taxon>Centrarchiformes</taxon>
        <taxon>Terapontoidei</taxon>
        <taxon>Terapontidae</taxon>
        <taxon>Scortum</taxon>
    </lineage>
</organism>
<sequence length="95" mass="10781">MYLPSATKQDRTENHRCQPALHSGLVHVQSQETGQVTSLQIHHTLDITCFHLLHSGRRYRALYAKTTRHKNGFFPQAGHSDEHLTPGSQSVRNNP</sequence>
<evidence type="ECO:0000313" key="1">
    <source>
        <dbReference type="EMBL" id="KAI3367964.1"/>
    </source>
</evidence>